<proteinExistence type="predicted"/>
<dbReference type="GO" id="GO:0004721">
    <property type="term" value="F:phosphoprotein phosphatase activity"/>
    <property type="evidence" value="ECO:0007669"/>
    <property type="project" value="TreeGrafter"/>
</dbReference>
<evidence type="ECO:0000313" key="10">
    <source>
        <dbReference type="Proteomes" id="UP000502377"/>
    </source>
</evidence>
<dbReference type="Gene3D" id="1.10.287.130">
    <property type="match status" value="1"/>
</dbReference>
<evidence type="ECO:0000256" key="2">
    <source>
        <dbReference type="ARBA" id="ARBA00012438"/>
    </source>
</evidence>
<organism evidence="9 10">
    <name type="scientific">Campylobacter rectus</name>
    <name type="common">Wolinella recta</name>
    <dbReference type="NCBI Taxonomy" id="203"/>
    <lineage>
        <taxon>Bacteria</taxon>
        <taxon>Pseudomonadati</taxon>
        <taxon>Campylobacterota</taxon>
        <taxon>Epsilonproteobacteria</taxon>
        <taxon>Campylobacterales</taxon>
        <taxon>Campylobacteraceae</taxon>
        <taxon>Campylobacter</taxon>
    </lineage>
</organism>
<accession>A0A6G5QL57</accession>
<keyword evidence="6" id="KW-0902">Two-component regulatory system</keyword>
<dbReference type="EMBL" id="CP012543">
    <property type="protein sequence ID" value="QCD46400.1"/>
    <property type="molecule type" value="Genomic_DNA"/>
</dbReference>
<evidence type="ECO:0000256" key="1">
    <source>
        <dbReference type="ARBA" id="ARBA00000085"/>
    </source>
</evidence>
<dbReference type="PANTHER" id="PTHR45453:SF1">
    <property type="entry name" value="PHOSPHATE REGULON SENSOR PROTEIN PHOR"/>
    <property type="match status" value="1"/>
</dbReference>
<protein>
    <recommendedName>
        <fullName evidence="2">histidine kinase</fullName>
        <ecNumber evidence="2">2.7.13.3</ecNumber>
    </recommendedName>
</protein>
<dbReference type="InterPro" id="IPR036890">
    <property type="entry name" value="HATPase_C_sf"/>
</dbReference>
<dbReference type="RefSeq" id="WP_002945693.1">
    <property type="nucleotide sequence ID" value="NZ_CP012543.1"/>
</dbReference>
<dbReference type="SUPFAM" id="SSF47384">
    <property type="entry name" value="Homodimeric domain of signal transducing histidine kinase"/>
    <property type="match status" value="1"/>
</dbReference>
<keyword evidence="7" id="KW-1133">Transmembrane helix</keyword>
<evidence type="ECO:0000256" key="7">
    <source>
        <dbReference type="SAM" id="Phobius"/>
    </source>
</evidence>
<dbReference type="InterPro" id="IPR003594">
    <property type="entry name" value="HATPase_dom"/>
</dbReference>
<evidence type="ECO:0000256" key="5">
    <source>
        <dbReference type="ARBA" id="ARBA00022777"/>
    </source>
</evidence>
<keyword evidence="3" id="KW-0597">Phosphoprotein</keyword>
<dbReference type="GO" id="GO:0016036">
    <property type="term" value="P:cellular response to phosphate starvation"/>
    <property type="evidence" value="ECO:0007669"/>
    <property type="project" value="TreeGrafter"/>
</dbReference>
<dbReference type="Proteomes" id="UP000502377">
    <property type="component" value="Chromosome"/>
</dbReference>
<evidence type="ECO:0000256" key="3">
    <source>
        <dbReference type="ARBA" id="ARBA00022553"/>
    </source>
</evidence>
<dbReference type="AlphaFoldDB" id="A0A6G5QL57"/>
<dbReference type="PANTHER" id="PTHR45453">
    <property type="entry name" value="PHOSPHATE REGULON SENSOR PROTEIN PHOR"/>
    <property type="match status" value="1"/>
</dbReference>
<evidence type="ECO:0000259" key="8">
    <source>
        <dbReference type="PROSITE" id="PS50109"/>
    </source>
</evidence>
<feature type="domain" description="Histidine kinase" evidence="8">
    <location>
        <begin position="168"/>
        <end position="369"/>
    </location>
</feature>
<dbReference type="Gene3D" id="3.30.565.10">
    <property type="entry name" value="Histidine kinase-like ATPase, C-terminal domain"/>
    <property type="match status" value="1"/>
</dbReference>
<evidence type="ECO:0000256" key="4">
    <source>
        <dbReference type="ARBA" id="ARBA00022679"/>
    </source>
</evidence>
<dbReference type="Pfam" id="PF02518">
    <property type="entry name" value="HATPase_c"/>
    <property type="match status" value="1"/>
</dbReference>
<dbReference type="InterPro" id="IPR005467">
    <property type="entry name" value="His_kinase_dom"/>
</dbReference>
<reference evidence="9 10" key="1">
    <citation type="submission" date="2016-07" db="EMBL/GenBank/DDBJ databases">
        <title>Comparative genomics of the Campylobacter concisus group.</title>
        <authorList>
            <person name="Miller W.G."/>
            <person name="Yee E."/>
            <person name="Chapman M.H."/>
            <person name="Huynh S."/>
            <person name="Bono J.L."/>
            <person name="On S.L.W."/>
            <person name="StLeger J."/>
            <person name="Foster G."/>
            <person name="Parker C.T."/>
        </authorList>
    </citation>
    <scope>NUCLEOTIDE SEQUENCE [LARGE SCALE GENOMIC DNA]</scope>
    <source>
        <strain evidence="9 10">ATCC 33238</strain>
    </source>
</reference>
<dbReference type="PROSITE" id="PS50109">
    <property type="entry name" value="HIS_KIN"/>
    <property type="match status" value="1"/>
</dbReference>
<dbReference type="InterPro" id="IPR003661">
    <property type="entry name" value="HisK_dim/P_dom"/>
</dbReference>
<dbReference type="InterPro" id="IPR004358">
    <property type="entry name" value="Sig_transdc_His_kin-like_C"/>
</dbReference>
<comment type="catalytic activity">
    <reaction evidence="1">
        <text>ATP + protein L-histidine = ADP + protein N-phospho-L-histidine.</text>
        <dbReference type="EC" id="2.7.13.3"/>
    </reaction>
</comment>
<dbReference type="CDD" id="cd00082">
    <property type="entry name" value="HisKA"/>
    <property type="match status" value="1"/>
</dbReference>
<keyword evidence="7" id="KW-0472">Membrane</keyword>
<keyword evidence="7" id="KW-0812">Transmembrane</keyword>
<evidence type="ECO:0000313" key="9">
    <source>
        <dbReference type="EMBL" id="QCD46400.1"/>
    </source>
</evidence>
<dbReference type="GO" id="GO:0005886">
    <property type="term" value="C:plasma membrane"/>
    <property type="evidence" value="ECO:0007669"/>
    <property type="project" value="TreeGrafter"/>
</dbReference>
<dbReference type="EC" id="2.7.13.3" evidence="2"/>
<dbReference type="SUPFAM" id="SSF55874">
    <property type="entry name" value="ATPase domain of HSP90 chaperone/DNA topoisomerase II/histidine kinase"/>
    <property type="match status" value="1"/>
</dbReference>
<dbReference type="PRINTS" id="PR00344">
    <property type="entry name" value="BCTRLSENSOR"/>
</dbReference>
<dbReference type="InterPro" id="IPR050351">
    <property type="entry name" value="BphY/WalK/GraS-like"/>
</dbReference>
<feature type="transmembrane region" description="Helical" evidence="7">
    <location>
        <begin position="7"/>
        <end position="27"/>
    </location>
</feature>
<dbReference type="GO" id="GO:0000155">
    <property type="term" value="F:phosphorelay sensor kinase activity"/>
    <property type="evidence" value="ECO:0007669"/>
    <property type="project" value="InterPro"/>
</dbReference>
<dbReference type="SMART" id="SM00387">
    <property type="entry name" value="HATPase_c"/>
    <property type="match status" value="1"/>
</dbReference>
<keyword evidence="4" id="KW-0808">Transferase</keyword>
<feature type="transmembrane region" description="Helical" evidence="7">
    <location>
        <begin position="125"/>
        <end position="152"/>
    </location>
</feature>
<name>A0A6G5QL57_CAMRE</name>
<dbReference type="KEGG" id="crx:CRECT_0715"/>
<sequence>MSKNLKTPILATLIIMVLFIFQSYEIINLSSKDEYSKNIFELLEYEGKIRKALDANETLPVSLIYKYGIFNLKERKVVSNLDARPSDFKFITRQENGYLFYKTYFSVESEFYYLVLAKKQNNARILFITALTLTFALAVVFFTLYLSFISGIKPYKDAKKYMNNFFNDAMHELKTPLGVIGINLEMLGLDNKYVTRMRSALKQMQITYEDTEYYIKRGYILFPPEILNLSEFCLERARYMRGLAMAKNIKIYDFVKPDLQIFMSKIEAGRIIDNNLSNAVKYSREGGIINLRLFEKSGKIVLVVEDEGEGIKDTAKIWKRYARDDGVQGGFGLGLNIVQSICVKNGVEYGVRSELGKGSVFTYKFAPYSKSLLD</sequence>
<keyword evidence="5 9" id="KW-0418">Kinase</keyword>
<dbReference type="InterPro" id="IPR036097">
    <property type="entry name" value="HisK_dim/P_sf"/>
</dbReference>
<gene>
    <name evidence="9" type="ORF">CRECT_0715</name>
</gene>
<evidence type="ECO:0000256" key="6">
    <source>
        <dbReference type="ARBA" id="ARBA00023012"/>
    </source>
</evidence>